<dbReference type="Proteomes" id="UP000749559">
    <property type="component" value="Unassembled WGS sequence"/>
</dbReference>
<evidence type="ECO:0000313" key="2">
    <source>
        <dbReference type="EMBL" id="CAH1784266.1"/>
    </source>
</evidence>
<evidence type="ECO:0000313" key="3">
    <source>
        <dbReference type="Proteomes" id="UP000749559"/>
    </source>
</evidence>
<feature type="region of interest" description="Disordered" evidence="1">
    <location>
        <begin position="111"/>
        <end position="143"/>
    </location>
</feature>
<dbReference type="OrthoDB" id="409543at2759"/>
<dbReference type="AlphaFoldDB" id="A0A8J1XGD9"/>
<evidence type="ECO:0000256" key="1">
    <source>
        <dbReference type="SAM" id="MobiDB-lite"/>
    </source>
</evidence>
<keyword evidence="3" id="KW-1185">Reference proteome</keyword>
<protein>
    <submittedName>
        <fullName evidence="2">Uncharacterized protein</fullName>
    </submittedName>
</protein>
<dbReference type="SUPFAM" id="SSF53448">
    <property type="entry name" value="Nucleotide-diphospho-sugar transferases"/>
    <property type="match status" value="1"/>
</dbReference>
<dbReference type="Pfam" id="PF04488">
    <property type="entry name" value="Gly_transf_sug"/>
    <property type="match status" value="1"/>
</dbReference>
<dbReference type="PANTHER" id="PTHR46830:SF1">
    <property type="entry name" value="ALPHA-1,4-N-ACETYLGLUCOSAMINYLTRANSFERASE"/>
    <property type="match status" value="1"/>
</dbReference>
<sequence length="690" mass="80259">MNLTATKYKMIRIPLKKRTILILVGLLGCVLVLKNVMLSTHTKEHADLKIRLKAVDTMAIHSRELLNRAIQKPPSEKSVDRLLKDEDAVQKQKSNLSDVLSANSVMTKDDTIEKHHRSSKQWTAVNDSSSGKRTDLNVSRRSKLKHKNEYDSNVIRYKDNPFNGVQPTGQLRVPDGSLTPSLVYFIWCGKKWFEFQHYLSVRSAIRFLNADRVILYYSNIPKVDGHRYNRWYEELMEDYPWFTRTRLKDNELGICKDDTSKRAFAMQKLSKTGGIYMTETTILTTPVNTLRKYPLVEAIQDGKGFMMVNKNAKINGTKKVRCSDLIVKRRKEAFVKLEDGHTVEGYRLIIDNAANDNVCITMPRTPTFVYPKDIWALDNAFGRAARDIFYGSPEVPKVRHSTKELAPNIAHMVLLGGRKMEYICYIGMLSILHIVKVEKLYIHGDKVPIGDLWEKISKDKRVEYVFHDLPKSVYSTEDNFLPQHVSDMMRVDIMIKYGGLYVDTDAIFVKPLDDYIRGYDVVATYDWATGWVPPWPDIINFGVTLGKRGAPFWHLFQHSMKDWWEKNWSYNGLQKPYKVYERHPHLVKINPHWQVICFGYEHGCHPTWTDWPTYFNRNTTHRDTGIDWRKDAYAFHWTDPTPPPFWGENHLINHKMDDFYKDFSAEVGRFVLEKAGLLDEIVKRVGDKVP</sequence>
<gene>
    <name evidence="2" type="ORF">OFUS_LOCUS10494</name>
</gene>
<dbReference type="PANTHER" id="PTHR46830">
    <property type="entry name" value="TRANSFERASE, PUTATIVE-RELATED"/>
    <property type="match status" value="1"/>
</dbReference>
<feature type="compositionally biased region" description="Polar residues" evidence="1">
    <location>
        <begin position="120"/>
        <end position="129"/>
    </location>
</feature>
<dbReference type="InterPro" id="IPR007577">
    <property type="entry name" value="GlycoTrfase_DXD_sugar-bd_CS"/>
</dbReference>
<name>A0A8J1XGD9_OWEFU</name>
<comment type="caution">
    <text evidence="2">The sequence shown here is derived from an EMBL/GenBank/DDBJ whole genome shotgun (WGS) entry which is preliminary data.</text>
</comment>
<dbReference type="PROSITE" id="PS51257">
    <property type="entry name" value="PROKAR_LIPOPROTEIN"/>
    <property type="match status" value="1"/>
</dbReference>
<dbReference type="EMBL" id="CAIIXF020000005">
    <property type="protein sequence ID" value="CAH1784266.1"/>
    <property type="molecule type" value="Genomic_DNA"/>
</dbReference>
<accession>A0A8J1XGD9</accession>
<dbReference type="InterPro" id="IPR029044">
    <property type="entry name" value="Nucleotide-diphossugar_trans"/>
</dbReference>
<organism evidence="2 3">
    <name type="scientific">Owenia fusiformis</name>
    <name type="common">Polychaete worm</name>
    <dbReference type="NCBI Taxonomy" id="6347"/>
    <lineage>
        <taxon>Eukaryota</taxon>
        <taxon>Metazoa</taxon>
        <taxon>Spiralia</taxon>
        <taxon>Lophotrochozoa</taxon>
        <taxon>Annelida</taxon>
        <taxon>Polychaeta</taxon>
        <taxon>Sedentaria</taxon>
        <taxon>Canalipalpata</taxon>
        <taxon>Sabellida</taxon>
        <taxon>Oweniida</taxon>
        <taxon>Oweniidae</taxon>
        <taxon>Owenia</taxon>
    </lineage>
</organism>
<reference evidence="2" key="1">
    <citation type="submission" date="2022-03" db="EMBL/GenBank/DDBJ databases">
        <authorList>
            <person name="Martin C."/>
        </authorList>
    </citation>
    <scope>NUCLEOTIDE SEQUENCE</scope>
</reference>
<dbReference type="Gene3D" id="3.90.550.20">
    <property type="match status" value="1"/>
</dbReference>
<proteinExistence type="predicted"/>